<feature type="compositionally biased region" description="Gly residues" evidence="1">
    <location>
        <begin position="17"/>
        <end position="30"/>
    </location>
</feature>
<protein>
    <recommendedName>
        <fullName evidence="4">Tetratricopeptide repeat protein</fullName>
    </recommendedName>
</protein>
<feature type="region of interest" description="Disordered" evidence="1">
    <location>
        <begin position="111"/>
        <end position="138"/>
    </location>
</feature>
<dbReference type="RefSeq" id="WP_138579282.1">
    <property type="nucleotide sequence ID" value="NZ_CP040822.1"/>
</dbReference>
<dbReference type="KEGG" id="ppru:FDP22_22815"/>
<feature type="region of interest" description="Disordered" evidence="1">
    <location>
        <begin position="155"/>
        <end position="188"/>
    </location>
</feature>
<dbReference type="SUPFAM" id="SSF48452">
    <property type="entry name" value="TPR-like"/>
    <property type="match status" value="1"/>
</dbReference>
<gene>
    <name evidence="2" type="ORF">FDP22_22815</name>
</gene>
<dbReference type="EMBL" id="CP040822">
    <property type="protein sequence ID" value="QDL94710.1"/>
    <property type="molecule type" value="Genomic_DNA"/>
</dbReference>
<feature type="compositionally biased region" description="Polar residues" evidence="1">
    <location>
        <begin position="121"/>
        <end position="131"/>
    </location>
</feature>
<name>A0A5B8G3Y9_9RHOB</name>
<organism evidence="2 3">
    <name type="scientific">Paroceanicella profunda</name>
    <dbReference type="NCBI Taxonomy" id="2579971"/>
    <lineage>
        <taxon>Bacteria</taxon>
        <taxon>Pseudomonadati</taxon>
        <taxon>Pseudomonadota</taxon>
        <taxon>Alphaproteobacteria</taxon>
        <taxon>Rhodobacterales</taxon>
        <taxon>Paracoccaceae</taxon>
        <taxon>Paroceanicella</taxon>
    </lineage>
</organism>
<evidence type="ECO:0008006" key="4">
    <source>
        <dbReference type="Google" id="ProtNLM"/>
    </source>
</evidence>
<evidence type="ECO:0000313" key="2">
    <source>
        <dbReference type="EMBL" id="QDL94710.1"/>
    </source>
</evidence>
<dbReference type="Gene3D" id="1.25.40.10">
    <property type="entry name" value="Tetratricopeptide repeat domain"/>
    <property type="match status" value="1"/>
</dbReference>
<keyword evidence="3" id="KW-1185">Reference proteome</keyword>
<geneLocation type="plasmid" evidence="3">
    <name>pd4m1d</name>
</geneLocation>
<dbReference type="InterPro" id="IPR011990">
    <property type="entry name" value="TPR-like_helical_dom_sf"/>
</dbReference>
<keyword evidence="2" id="KW-0614">Plasmid</keyword>
<proteinExistence type="predicted"/>
<feature type="region of interest" description="Disordered" evidence="1">
    <location>
        <begin position="1"/>
        <end position="31"/>
    </location>
</feature>
<evidence type="ECO:0000313" key="3">
    <source>
        <dbReference type="Proteomes" id="UP000305888"/>
    </source>
</evidence>
<sequence>MPGPEALPAPSRRAAGPGRGGAGSRAGRGGLRAPPRAWAAHLAPGGLLGLLVLCLAGIFSASPALNPARRVTGADGAWQLSAQEDLYDPSAYLFQKGYGFLLAGSEAELFGPAPADGQGPETGQNTGQNTGRVPEQDAALDPTFAARLAPRMPDRMRAAGPPAVGGSAAGGGADGAEDPDDIDPADADLPPELRRARILAALAAEIAAETAGAAGADPLARNADRAVTHLRASLALAPGNVYAWNALANAELLRGDAPAAWTALRRSWSLAPYSRPVAFERLRLASRLSLLPRAGPGPTPADLDAMTADIAVGLHFDRWYYRAWVQPGLAPLLQGLDTLLRAAPDPASDPALTPSG</sequence>
<feature type="compositionally biased region" description="Acidic residues" evidence="1">
    <location>
        <begin position="175"/>
        <end position="186"/>
    </location>
</feature>
<dbReference type="OrthoDB" id="7810516at2"/>
<dbReference type="AlphaFoldDB" id="A0A5B8G3Y9"/>
<dbReference type="Proteomes" id="UP000305888">
    <property type="component" value="Plasmid pD4M1D"/>
</dbReference>
<evidence type="ECO:0000256" key="1">
    <source>
        <dbReference type="SAM" id="MobiDB-lite"/>
    </source>
</evidence>
<reference evidence="2 3" key="1">
    <citation type="submission" date="2019-06" db="EMBL/GenBank/DDBJ databases">
        <title>Genome sequence of Rhodobacteraceae bacterium D4M1.</title>
        <authorList>
            <person name="Cao J."/>
        </authorList>
    </citation>
    <scope>NUCLEOTIDE SEQUENCE [LARGE SCALE GENOMIC DNA]</scope>
    <source>
        <strain evidence="2 3">D4M1</strain>
        <plasmid evidence="3">pd4m1d</plasmid>
    </source>
</reference>
<accession>A0A5B8G3Y9</accession>